<keyword evidence="9" id="KW-0472">Membrane</keyword>
<dbReference type="CDD" id="cd00082">
    <property type="entry name" value="HisKA"/>
    <property type="match status" value="1"/>
</dbReference>
<dbReference type="InterPro" id="IPR014265">
    <property type="entry name" value="XrtA/PrsK"/>
</dbReference>
<dbReference type="SMART" id="SM00387">
    <property type="entry name" value="HATPase_c"/>
    <property type="match status" value="1"/>
</dbReference>
<protein>
    <recommendedName>
        <fullName evidence="2">histidine kinase</fullName>
        <ecNumber evidence="2">2.7.13.3</ecNumber>
    </recommendedName>
</protein>
<feature type="transmembrane region" description="Helical" evidence="9">
    <location>
        <begin position="230"/>
        <end position="249"/>
    </location>
</feature>
<keyword evidence="9" id="KW-1133">Transmembrane helix</keyword>
<dbReference type="InterPro" id="IPR036890">
    <property type="entry name" value="HATPase_C_sf"/>
</dbReference>
<dbReference type="EC" id="2.7.13.3" evidence="2"/>
<dbReference type="Pfam" id="PF02518">
    <property type="entry name" value="HATPase_c"/>
    <property type="match status" value="1"/>
</dbReference>
<dbReference type="SUPFAM" id="SSF55781">
    <property type="entry name" value="GAF domain-like"/>
    <property type="match status" value="1"/>
</dbReference>
<dbReference type="InterPro" id="IPR003018">
    <property type="entry name" value="GAF"/>
</dbReference>
<feature type="transmembrane region" description="Helical" evidence="9">
    <location>
        <begin position="95"/>
        <end position="112"/>
    </location>
</feature>
<feature type="transmembrane region" description="Helical" evidence="9">
    <location>
        <begin position="124"/>
        <end position="145"/>
    </location>
</feature>
<evidence type="ECO:0000259" key="10">
    <source>
        <dbReference type="PROSITE" id="PS50109"/>
    </source>
</evidence>
<feature type="transmembrane region" description="Helical" evidence="9">
    <location>
        <begin position="6"/>
        <end position="27"/>
    </location>
</feature>
<comment type="catalytic activity">
    <reaction evidence="1">
        <text>ATP + protein L-histidine = ADP + protein N-phospho-L-histidine.</text>
        <dbReference type="EC" id="2.7.13.3"/>
    </reaction>
</comment>
<keyword evidence="6 11" id="KW-0418">Kinase</keyword>
<evidence type="ECO:0000256" key="1">
    <source>
        <dbReference type="ARBA" id="ARBA00000085"/>
    </source>
</evidence>
<organism evidence="11 12">
    <name type="scientific">Thiohalorhabdus methylotrophus</name>
    <dbReference type="NCBI Taxonomy" id="3242694"/>
    <lineage>
        <taxon>Bacteria</taxon>
        <taxon>Pseudomonadati</taxon>
        <taxon>Pseudomonadota</taxon>
        <taxon>Gammaproteobacteria</taxon>
        <taxon>Thiohalorhabdales</taxon>
        <taxon>Thiohalorhabdaceae</taxon>
        <taxon>Thiohalorhabdus</taxon>
    </lineage>
</organism>
<dbReference type="InterPro" id="IPR005467">
    <property type="entry name" value="His_kinase_dom"/>
</dbReference>
<feature type="transmembrane region" description="Helical" evidence="9">
    <location>
        <begin position="61"/>
        <end position="83"/>
    </location>
</feature>
<dbReference type="PROSITE" id="PS50109">
    <property type="entry name" value="HIS_KIN"/>
    <property type="match status" value="1"/>
</dbReference>
<dbReference type="InterPro" id="IPR029016">
    <property type="entry name" value="GAF-like_dom_sf"/>
</dbReference>
<keyword evidence="7" id="KW-0067">ATP-binding</keyword>
<reference evidence="11 12" key="1">
    <citation type="submission" date="2024-08" db="EMBL/GenBank/DDBJ databases">
        <title>Whole-genome sequencing of halo(alkali)philic microorganisms from hypersaline lakes.</title>
        <authorList>
            <person name="Sorokin D.Y."/>
            <person name="Merkel A.Y."/>
            <person name="Messina E."/>
            <person name="Yakimov M."/>
        </authorList>
    </citation>
    <scope>NUCLEOTIDE SEQUENCE [LARGE SCALE GENOMIC DNA]</scope>
    <source>
        <strain evidence="11 12">Cl-TMA</strain>
    </source>
</reference>
<sequence length="696" mass="76625">MASIAALSYLTGAAAFLALTVVLAIGWRGRPAGTLLLTASAGNTLWAALMAWSAWEASAGPAAVVFADSLRYGLWFAFLVGLLKGVAGVRLFRGLAIAAAGLPLLHLAGGAWGPWLWQWAGMEAFSSLSLLTGILLAVFGLLLIEQILRNTGTDSRWAVKYLCLGVGAIFAYDFFLFADGLLVQHTDLDLWAARGGVNALVVPLVAVSAARNPDWSLDVYVSRRMVLHTATLVGAGLYMLVMAGVGYSIRVYGGMWSGTVQAVFLFGGGILLATLLFSGQLRAQARVFLSKHFFNYKYDYREEWLRFAATLSDEDNGPLKERVIRALAKIVESRGGVLWQRDEEEGFRATAAWHVARPDTDPVPYEDPLPRFLQESGWVLEVGEWQRRPEQYREIAVPEWFRALPEAWLLVPLVYRESLIGFVALSEPRAGTRTLNWEDYDLIKTAGRQAASYIAQEEAAEALGEAQQFETYHRLSAFVLHDLKNVMGQLSLLAQNASKHKHNPEFVDDAVMTIEHSVERMQRLMEQLRGGRNLNQPVALDVAECAREAVRAHADRRPVPVLDERPGGEGRVVADRGRLVAVIGHIVQNAQDAADDQGTVTVRLDKDKEDLVLDIEDDGTGMDSDFIRNRLFKPFDTSKGSTGMGIGAYEAREFVRDLGGEVEVASAPGMGTRFRFRFPGQALIAESREMAREVGR</sequence>
<evidence type="ECO:0000256" key="6">
    <source>
        <dbReference type="ARBA" id="ARBA00022777"/>
    </source>
</evidence>
<dbReference type="EMBL" id="JBGUAW010000005">
    <property type="protein sequence ID" value="MFA9460943.1"/>
    <property type="molecule type" value="Genomic_DNA"/>
</dbReference>
<evidence type="ECO:0000256" key="3">
    <source>
        <dbReference type="ARBA" id="ARBA00022553"/>
    </source>
</evidence>
<dbReference type="RefSeq" id="WP_373655726.1">
    <property type="nucleotide sequence ID" value="NZ_JBGUAW010000005.1"/>
</dbReference>
<keyword evidence="4 11" id="KW-0808">Transferase</keyword>
<feature type="domain" description="Histidine kinase" evidence="10">
    <location>
        <begin position="478"/>
        <end position="682"/>
    </location>
</feature>
<comment type="caution">
    <text evidence="11">The sequence shown here is derived from an EMBL/GenBank/DDBJ whole genome shotgun (WGS) entry which is preliminary data.</text>
</comment>
<proteinExistence type="predicted"/>
<dbReference type="Gene3D" id="3.30.450.40">
    <property type="match status" value="1"/>
</dbReference>
<dbReference type="Gene3D" id="3.30.565.10">
    <property type="entry name" value="Histidine kinase-like ATPase, C-terminal domain"/>
    <property type="match status" value="1"/>
</dbReference>
<evidence type="ECO:0000256" key="7">
    <source>
        <dbReference type="ARBA" id="ARBA00022840"/>
    </source>
</evidence>
<accession>A0ABV4TWM7</accession>
<evidence type="ECO:0000256" key="5">
    <source>
        <dbReference type="ARBA" id="ARBA00022741"/>
    </source>
</evidence>
<keyword evidence="5" id="KW-0547">Nucleotide-binding</keyword>
<keyword evidence="8" id="KW-0902">Two-component regulatory system</keyword>
<feature type="transmembrane region" description="Helical" evidence="9">
    <location>
        <begin position="34"/>
        <end position="55"/>
    </location>
</feature>
<evidence type="ECO:0000256" key="8">
    <source>
        <dbReference type="ARBA" id="ARBA00023012"/>
    </source>
</evidence>
<dbReference type="SUPFAM" id="SSF55874">
    <property type="entry name" value="ATPase domain of HSP90 chaperone/DNA topoisomerase II/histidine kinase"/>
    <property type="match status" value="1"/>
</dbReference>
<evidence type="ECO:0000256" key="9">
    <source>
        <dbReference type="SAM" id="Phobius"/>
    </source>
</evidence>
<evidence type="ECO:0000256" key="2">
    <source>
        <dbReference type="ARBA" id="ARBA00012438"/>
    </source>
</evidence>
<dbReference type="Pfam" id="PF13492">
    <property type="entry name" value="GAF_3"/>
    <property type="match status" value="1"/>
</dbReference>
<dbReference type="PRINTS" id="PR00344">
    <property type="entry name" value="BCTRLSENSOR"/>
</dbReference>
<evidence type="ECO:0000256" key="4">
    <source>
        <dbReference type="ARBA" id="ARBA00022679"/>
    </source>
</evidence>
<dbReference type="GO" id="GO:0004673">
    <property type="term" value="F:protein histidine kinase activity"/>
    <property type="evidence" value="ECO:0007669"/>
    <property type="project" value="UniProtKB-EC"/>
</dbReference>
<keyword evidence="9" id="KW-0812">Transmembrane</keyword>
<dbReference type="InterPro" id="IPR003661">
    <property type="entry name" value="HisK_dim/P_dom"/>
</dbReference>
<gene>
    <name evidence="11" type="primary">prsK</name>
    <name evidence="11" type="ORF">ACERLL_08910</name>
</gene>
<dbReference type="SUPFAM" id="SSF47384">
    <property type="entry name" value="Homodimeric domain of signal transducing histidine kinase"/>
    <property type="match status" value="1"/>
</dbReference>
<evidence type="ECO:0000313" key="12">
    <source>
        <dbReference type="Proteomes" id="UP001575181"/>
    </source>
</evidence>
<feature type="transmembrane region" description="Helical" evidence="9">
    <location>
        <begin position="255"/>
        <end position="277"/>
    </location>
</feature>
<dbReference type="InterPro" id="IPR003594">
    <property type="entry name" value="HATPase_dom"/>
</dbReference>
<dbReference type="Proteomes" id="UP001575181">
    <property type="component" value="Unassembled WGS sequence"/>
</dbReference>
<dbReference type="PANTHER" id="PTHR43065:SF10">
    <property type="entry name" value="PEROXIDE STRESS-ACTIVATED HISTIDINE KINASE MAK3"/>
    <property type="match status" value="1"/>
</dbReference>
<keyword evidence="12" id="KW-1185">Reference proteome</keyword>
<name>A0ABV4TWM7_9GAMM</name>
<dbReference type="InterPro" id="IPR036097">
    <property type="entry name" value="HisK_dim/P_sf"/>
</dbReference>
<keyword evidence="3" id="KW-0597">Phosphoprotein</keyword>
<dbReference type="PANTHER" id="PTHR43065">
    <property type="entry name" value="SENSOR HISTIDINE KINASE"/>
    <property type="match status" value="1"/>
</dbReference>
<dbReference type="NCBIfam" id="TIGR02916">
    <property type="entry name" value="PEP_his_kin"/>
    <property type="match status" value="1"/>
</dbReference>
<feature type="transmembrane region" description="Helical" evidence="9">
    <location>
        <begin position="157"/>
        <end position="178"/>
    </location>
</feature>
<dbReference type="InterPro" id="IPR004358">
    <property type="entry name" value="Sig_transdc_His_kin-like_C"/>
</dbReference>
<evidence type="ECO:0000313" key="11">
    <source>
        <dbReference type="EMBL" id="MFA9460943.1"/>
    </source>
</evidence>